<feature type="compositionally biased region" description="Polar residues" evidence="2">
    <location>
        <begin position="279"/>
        <end position="313"/>
    </location>
</feature>
<dbReference type="SUPFAM" id="SSF51215">
    <property type="entry name" value="Regulatory protein AraC"/>
    <property type="match status" value="1"/>
</dbReference>
<accession>A0A9D1MC21</accession>
<evidence type="ECO:0000256" key="2">
    <source>
        <dbReference type="SAM" id="MobiDB-lite"/>
    </source>
</evidence>
<evidence type="ECO:0000313" key="4">
    <source>
        <dbReference type="Proteomes" id="UP000824109"/>
    </source>
</evidence>
<evidence type="ECO:0000313" key="3">
    <source>
        <dbReference type="EMBL" id="HIU57733.1"/>
    </source>
</evidence>
<feature type="region of interest" description="Disordered" evidence="2">
    <location>
        <begin position="275"/>
        <end position="313"/>
    </location>
</feature>
<sequence>MKIRVMDNVFKDDMRLYMEHIWVDHHVCPAERKYIALAYIAYGSGTVIIGNERFDASAKDIFVVLPGIKAEFISRNMSAENYDLEIHYIFFEKEFLRGEWERYGDEFSDLERFFDGTGQYHIKAADNEMSEIRNYIVRMTNEYYEDAPGRESALFGQLLSLLPIVFRRYNVKEERLFSRNMLVDQTIRQIRHTIYSNPKPGEIAAHRFVTTDHLGTDTGFDEADLTALKKGAGTQIGSDFTDTAARTLSFDVEAGHTYSIHTYNSASYITEMYYESEGITPQPTDTPSEQPSDAPTDTPSEQPSAEPTDTPSE</sequence>
<dbReference type="AlphaFoldDB" id="A0A9D1MC21"/>
<dbReference type="GO" id="GO:0003677">
    <property type="term" value="F:DNA binding"/>
    <property type="evidence" value="ECO:0007669"/>
    <property type="project" value="UniProtKB-KW"/>
</dbReference>
<dbReference type="InterPro" id="IPR037923">
    <property type="entry name" value="HTH-like"/>
</dbReference>
<dbReference type="Proteomes" id="UP000824109">
    <property type="component" value="Unassembled WGS sequence"/>
</dbReference>
<protein>
    <submittedName>
        <fullName evidence="3">Uncharacterized protein</fullName>
    </submittedName>
</protein>
<keyword evidence="1" id="KW-0238">DNA-binding</keyword>
<dbReference type="EMBL" id="DVNB01000083">
    <property type="protein sequence ID" value="HIU57733.1"/>
    <property type="molecule type" value="Genomic_DNA"/>
</dbReference>
<reference evidence="3" key="1">
    <citation type="submission" date="2020-10" db="EMBL/GenBank/DDBJ databases">
        <authorList>
            <person name="Gilroy R."/>
        </authorList>
    </citation>
    <scope>NUCLEOTIDE SEQUENCE</scope>
    <source>
        <strain evidence="3">USAMLcec3-3695</strain>
    </source>
</reference>
<reference evidence="3" key="2">
    <citation type="journal article" date="2021" name="PeerJ">
        <title>Extensive microbial diversity within the chicken gut microbiome revealed by metagenomics and culture.</title>
        <authorList>
            <person name="Gilroy R."/>
            <person name="Ravi A."/>
            <person name="Getino M."/>
            <person name="Pursley I."/>
            <person name="Horton D.L."/>
            <person name="Alikhan N.F."/>
            <person name="Baker D."/>
            <person name="Gharbi K."/>
            <person name="Hall N."/>
            <person name="Watson M."/>
            <person name="Adriaenssens E.M."/>
            <person name="Foster-Nyarko E."/>
            <person name="Jarju S."/>
            <person name="Secka A."/>
            <person name="Antonio M."/>
            <person name="Oren A."/>
            <person name="Chaudhuri R.R."/>
            <person name="La Ragione R."/>
            <person name="Hildebrand F."/>
            <person name="Pallen M.J."/>
        </authorList>
    </citation>
    <scope>NUCLEOTIDE SEQUENCE</scope>
    <source>
        <strain evidence="3">USAMLcec3-3695</strain>
    </source>
</reference>
<comment type="caution">
    <text evidence="3">The sequence shown here is derived from an EMBL/GenBank/DDBJ whole genome shotgun (WGS) entry which is preliminary data.</text>
</comment>
<proteinExistence type="predicted"/>
<evidence type="ECO:0000256" key="1">
    <source>
        <dbReference type="ARBA" id="ARBA00023125"/>
    </source>
</evidence>
<organism evidence="3 4">
    <name type="scientific">Candidatus Ornithomonoglobus merdipullorum</name>
    <dbReference type="NCBI Taxonomy" id="2840895"/>
    <lineage>
        <taxon>Bacteria</taxon>
        <taxon>Bacillati</taxon>
        <taxon>Bacillota</taxon>
        <taxon>Clostridia</taxon>
        <taxon>Candidatus Ornithomonoglobus</taxon>
    </lineage>
</organism>
<gene>
    <name evidence="3" type="ORF">IAA61_08000</name>
</gene>
<name>A0A9D1MC21_9FIRM</name>